<dbReference type="InterPro" id="IPR011335">
    <property type="entry name" value="Restrct_endonuc-II-like"/>
</dbReference>
<gene>
    <name evidence="1" type="ORF">N5J06_18690</name>
</gene>
<dbReference type="GO" id="GO:0004519">
    <property type="term" value="F:endonuclease activity"/>
    <property type="evidence" value="ECO:0007669"/>
    <property type="project" value="UniProtKB-KW"/>
</dbReference>
<dbReference type="SUPFAM" id="SSF52980">
    <property type="entry name" value="Restriction endonuclease-like"/>
    <property type="match status" value="1"/>
</dbReference>
<evidence type="ECO:0000313" key="1">
    <source>
        <dbReference type="EMBL" id="MCT7313005.1"/>
    </source>
</evidence>
<reference evidence="1 2" key="1">
    <citation type="journal article" date="2023" name="Front. Microbiol.">
        <title>Ralstonia chuxiongensis sp. nov., Ralstonia mojiangensis sp. nov., and Ralstonia soli sp. nov., isolated from tobacco fields, are three novel species in the family Burkholderiaceae.</title>
        <authorList>
            <person name="Lu C.H."/>
            <person name="Zhang Y.Y."/>
            <person name="Jiang N."/>
            <person name="Chen W."/>
            <person name="Shao X."/>
            <person name="Zhao Z.M."/>
            <person name="Lu W.L."/>
            <person name="Hu X."/>
            <person name="Xi Y.X."/>
            <person name="Zou S.Y."/>
            <person name="Wei Q.J."/>
            <person name="Lin Z.L."/>
            <person name="Gong L."/>
            <person name="Gai X.T."/>
            <person name="Zhang L.Q."/>
            <person name="Li J.Y."/>
            <person name="Jin Y."/>
            <person name="Xia Z.Y."/>
        </authorList>
    </citation>
    <scope>NUCLEOTIDE SEQUENCE [LARGE SCALE GENOMIC DNA]</scope>
    <source>
        <strain evidence="1 2">22TCJT01-1</strain>
    </source>
</reference>
<organism evidence="1 2">
    <name type="scientific">Ralstonia mojiangensis</name>
    <dbReference type="NCBI Taxonomy" id="2953895"/>
    <lineage>
        <taxon>Bacteria</taxon>
        <taxon>Pseudomonadati</taxon>
        <taxon>Pseudomonadota</taxon>
        <taxon>Betaproteobacteria</taxon>
        <taxon>Burkholderiales</taxon>
        <taxon>Burkholderiaceae</taxon>
        <taxon>Ralstonia</taxon>
    </lineage>
</organism>
<keyword evidence="2" id="KW-1185">Reference proteome</keyword>
<sequence length="404" mass="44426">MKACLFHFDAGGFDVKKKPISEDWLSFLALEQGVTARLDIRSIVSGLSQVKPFFSRDFLKTQQLRVARCLMGTCSFVMDGARLPLTEESRFAANDFWRTQAMSKVMTWAKLRKMIALGMGQGHGEAYRPFIEVRRKNASPRGNQSVGPLPGTNRPFHALTRVERQIGVLCYWLGALDVREQFPAWPFAHPHPLAGTEGGSFGKITAPGLLTLAEEAGIAHGVFPGSDVPYVATLDVVVTLAGEAAPRIVVFSCKGRGDLESASFTSRMMQRLELERRYCAAISATYHVAHELALSPTLLSNLEDCGASLQVEQQIRAAPGFSRFASLLNEAISHTSIRAAVEYATAGSSMQRQLAWPAFKLLAWRLDVDIDLSVPTQTSQMAELGGRGLRAALRRRLFQEARNA</sequence>
<keyword evidence="1" id="KW-0378">Hydrolase</keyword>
<name>A0ABT2LC80_9RALS</name>
<keyword evidence="1" id="KW-0540">Nuclease</keyword>
<dbReference type="Gene3D" id="3.40.1350.10">
    <property type="match status" value="1"/>
</dbReference>
<accession>A0ABT2LC80</accession>
<keyword evidence="1" id="KW-0255">Endonuclease</keyword>
<dbReference type="InterPro" id="IPR011856">
    <property type="entry name" value="tRNA_endonuc-like_dom_sf"/>
</dbReference>
<dbReference type="EMBL" id="JAOCQI010000003">
    <property type="protein sequence ID" value="MCT7313005.1"/>
    <property type="molecule type" value="Genomic_DNA"/>
</dbReference>
<dbReference type="Proteomes" id="UP001164420">
    <property type="component" value="Unassembled WGS sequence"/>
</dbReference>
<evidence type="ECO:0000313" key="2">
    <source>
        <dbReference type="Proteomes" id="UP001164420"/>
    </source>
</evidence>
<dbReference type="RefSeq" id="WP_260784961.1">
    <property type="nucleotide sequence ID" value="NZ_JAOCQI010000003.1"/>
</dbReference>
<comment type="caution">
    <text evidence="1">The sequence shown here is derived from an EMBL/GenBank/DDBJ whole genome shotgun (WGS) entry which is preliminary data.</text>
</comment>
<protein>
    <submittedName>
        <fullName evidence="1">TnsA endonuclease N-terminal domain-containing protein</fullName>
    </submittedName>
</protein>
<proteinExistence type="predicted"/>